<dbReference type="AlphaFoldDB" id="A0A7X2HRV4"/>
<evidence type="ECO:0000313" key="4">
    <source>
        <dbReference type="Proteomes" id="UP000441032"/>
    </source>
</evidence>
<keyword evidence="1" id="KW-0472">Membrane</keyword>
<dbReference type="SUPFAM" id="SSF56317">
    <property type="entry name" value="Carbon-nitrogen hydrolase"/>
    <property type="match status" value="1"/>
</dbReference>
<proteinExistence type="predicted"/>
<dbReference type="EMBL" id="WJYN01000016">
    <property type="protein sequence ID" value="MRT01633.1"/>
    <property type="molecule type" value="Genomic_DNA"/>
</dbReference>
<dbReference type="InterPro" id="IPR036526">
    <property type="entry name" value="C-N_Hydrolase_sf"/>
</dbReference>
<dbReference type="Gene3D" id="3.60.110.10">
    <property type="entry name" value="Carbon-nitrogen hydrolase"/>
    <property type="match status" value="1"/>
</dbReference>
<feature type="transmembrane region" description="Helical" evidence="1">
    <location>
        <begin position="83"/>
        <end position="104"/>
    </location>
</feature>
<evidence type="ECO:0000313" key="3">
    <source>
        <dbReference type="EMBL" id="MRT01633.1"/>
    </source>
</evidence>
<organism evidence="3 4">
    <name type="scientific">Ralstonia pickettii</name>
    <name type="common">Burkholderia pickettii</name>
    <dbReference type="NCBI Taxonomy" id="329"/>
    <lineage>
        <taxon>Bacteria</taxon>
        <taxon>Pseudomonadati</taxon>
        <taxon>Pseudomonadota</taxon>
        <taxon>Betaproteobacteria</taxon>
        <taxon>Burkholderiales</taxon>
        <taxon>Burkholderiaceae</taxon>
        <taxon>Ralstonia</taxon>
    </lineage>
</organism>
<dbReference type="RefSeq" id="WP_154209149.1">
    <property type="nucleotide sequence ID" value="NZ_WJYN01000016.1"/>
</dbReference>
<keyword evidence="1" id="KW-0812">Transmembrane</keyword>
<accession>A0A7X2HRV4</accession>
<evidence type="ECO:0000259" key="2">
    <source>
        <dbReference type="PROSITE" id="PS50263"/>
    </source>
</evidence>
<dbReference type="InterPro" id="IPR003010">
    <property type="entry name" value="C-N_Hydrolase"/>
</dbReference>
<protein>
    <submittedName>
        <fullName evidence="3">Conjugal transfer protein TraB</fullName>
    </submittedName>
</protein>
<reference evidence="3 4" key="1">
    <citation type="submission" date="2019-11" db="EMBL/GenBank/DDBJ databases">
        <title>Phenotypic characterization of an OXA-22 and OXA-60 co-producing Ralstonia pickettii clinical strain.</title>
        <authorList>
            <person name="He F."/>
        </authorList>
    </citation>
    <scope>NUCLEOTIDE SEQUENCE [LARGE SCALE GENOMIC DNA]</scope>
    <source>
        <strain evidence="3 4">PSLESD1</strain>
    </source>
</reference>
<feature type="transmembrane region" description="Helical" evidence="1">
    <location>
        <begin position="116"/>
        <end position="139"/>
    </location>
</feature>
<dbReference type="Proteomes" id="UP000441032">
    <property type="component" value="Unassembled WGS sequence"/>
</dbReference>
<name>A0A7X2HRV4_RALPI</name>
<gene>
    <name evidence="3" type="ORF">GJQ57_23590</name>
</gene>
<evidence type="ECO:0000256" key="1">
    <source>
        <dbReference type="SAM" id="Phobius"/>
    </source>
</evidence>
<keyword evidence="1" id="KW-1133">Transmembrane helix</keyword>
<comment type="caution">
    <text evidence="3">The sequence shown here is derived from an EMBL/GenBank/DDBJ whole genome shotgun (WGS) entry which is preliminary data.</text>
</comment>
<feature type="domain" description="CN hydrolase" evidence="2">
    <location>
        <begin position="209"/>
        <end position="417"/>
    </location>
</feature>
<feature type="transmembrane region" description="Helical" evidence="1">
    <location>
        <begin position="151"/>
        <end position="172"/>
    </location>
</feature>
<dbReference type="PROSITE" id="PS50263">
    <property type="entry name" value="CN_HYDROLASE"/>
    <property type="match status" value="1"/>
</dbReference>
<sequence>MQARTLLSALTYAAAGAGIAFAAWYPGHWLIVLLALPVLWAASPGRAAAGAIWAAYYLVAARDIPVVCARFFSVHGELAETPALMAGVAFWLAQACVLALPWMVLKPAPAAPQRGLWWRSMLALVISTVPPLGIIGWVSPLHIASVMFPGAGIYSLVYALLVFAVLAGYRLWLFPVRRPAAIGAAFTLLVAPVASSDSLMRPPTGWVAINTVMGQLDQASYAALYARSQALQLEARKAFDAGARVVVLPEEMTGPWRDSTQFWWDRSLTQLKDSRQTLVLGVDLLVSDSPRRYTDSAIVLGAGAGRFDSRQPVPAGLWRPMAPVSAVLGDLGQDFLTIDGRRVAFSICYEDFLLWPHWRLFLVRPDVLLGLANNWFDDGLAVGQIQRQSIASIARIAGVPLLRAVNVLNSSNLNTTP</sequence>